<feature type="transmembrane region" description="Helical" evidence="8">
    <location>
        <begin position="100"/>
        <end position="121"/>
    </location>
</feature>
<dbReference type="GO" id="GO:0009055">
    <property type="term" value="F:electron transfer activity"/>
    <property type="evidence" value="ECO:0007669"/>
    <property type="project" value="InterPro"/>
</dbReference>
<feature type="transmembrane region" description="Helical" evidence="8">
    <location>
        <begin position="175"/>
        <end position="195"/>
    </location>
</feature>
<dbReference type="GO" id="GO:0031966">
    <property type="term" value="C:mitochondrial membrane"/>
    <property type="evidence" value="ECO:0007669"/>
    <property type="project" value="UniProtKB-ARBA"/>
</dbReference>
<keyword evidence="7 8" id="KW-0472">Membrane</keyword>
<evidence type="ECO:0000256" key="8">
    <source>
        <dbReference type="SAM" id="Phobius"/>
    </source>
</evidence>
<keyword evidence="5 8" id="KW-1133">Transmembrane helix</keyword>
<evidence type="ECO:0000313" key="10">
    <source>
        <dbReference type="Proteomes" id="UP000478008"/>
    </source>
</evidence>
<evidence type="ECO:0000256" key="1">
    <source>
        <dbReference type="ARBA" id="ARBA00004141"/>
    </source>
</evidence>
<sequence>MRTVLISARTCFQLAASTVSRRPSLLRPMVASVSQMGNFTPMAGTVAFRRNIITTVKSTGSQEEEILVAQRKNRPLSPHLSIYQKQLTNVMSALHRLSGVALAAGFYGVTCSFAAASILGVPIDPSALVNFFAGLPTFVDYALKAVVGFPFVYHCINGVRHLVWDSSHMTSLKGVYLTGYITIGLTAVGGLWLLFC</sequence>
<proteinExistence type="predicted"/>
<dbReference type="GO" id="GO:0006099">
    <property type="term" value="P:tricarboxylic acid cycle"/>
    <property type="evidence" value="ECO:0007669"/>
    <property type="project" value="InterPro"/>
</dbReference>
<dbReference type="InterPro" id="IPR000701">
    <property type="entry name" value="SuccDH_FuR_B_TM-su"/>
</dbReference>
<comment type="subcellular location">
    <subcellularLocation>
        <location evidence="1">Membrane</location>
        <topology evidence="1">Multi-pass membrane protein</topology>
    </subcellularLocation>
</comment>
<dbReference type="InterPro" id="IPR034804">
    <property type="entry name" value="SQR/QFR_C/D"/>
</dbReference>
<keyword evidence="4" id="KW-0479">Metal-binding</keyword>
<evidence type="ECO:0000313" key="9">
    <source>
        <dbReference type="EMBL" id="VUG18827.1"/>
    </source>
</evidence>
<dbReference type="GO" id="GO:0046872">
    <property type="term" value="F:metal ion binding"/>
    <property type="evidence" value="ECO:0007669"/>
    <property type="project" value="UniProtKB-KW"/>
</dbReference>
<dbReference type="GO" id="GO:0006121">
    <property type="term" value="P:mitochondrial electron transport, succinate to ubiquinone"/>
    <property type="evidence" value="ECO:0007669"/>
    <property type="project" value="TreeGrafter"/>
</dbReference>
<keyword evidence="2" id="KW-0349">Heme</keyword>
<dbReference type="NCBIfam" id="TIGR02970">
    <property type="entry name" value="succ_dehyd_cytB"/>
    <property type="match status" value="1"/>
</dbReference>
<dbReference type="Gene3D" id="1.20.1300.10">
    <property type="entry name" value="Fumarate reductase/succinate dehydrogenase, transmembrane subunit"/>
    <property type="match status" value="1"/>
</dbReference>
<gene>
    <name evidence="9" type="primary">sdh3</name>
    <name evidence="9" type="ORF">DEBR0S4_03356G</name>
</gene>
<evidence type="ECO:0000256" key="5">
    <source>
        <dbReference type="ARBA" id="ARBA00022989"/>
    </source>
</evidence>
<organism evidence="9 10">
    <name type="scientific">Dekkera bruxellensis</name>
    <name type="common">Brettanomyces custersii</name>
    <dbReference type="NCBI Taxonomy" id="5007"/>
    <lineage>
        <taxon>Eukaryota</taxon>
        <taxon>Fungi</taxon>
        <taxon>Dikarya</taxon>
        <taxon>Ascomycota</taxon>
        <taxon>Saccharomycotina</taxon>
        <taxon>Pichiomycetes</taxon>
        <taxon>Pichiales</taxon>
        <taxon>Pichiaceae</taxon>
        <taxon>Brettanomyces</taxon>
    </lineage>
</organism>
<dbReference type="SUPFAM" id="SSF81343">
    <property type="entry name" value="Fumarate reductase respiratory complex transmembrane subunits"/>
    <property type="match status" value="1"/>
</dbReference>
<evidence type="ECO:0000256" key="4">
    <source>
        <dbReference type="ARBA" id="ARBA00022723"/>
    </source>
</evidence>
<evidence type="ECO:0000256" key="2">
    <source>
        <dbReference type="ARBA" id="ARBA00022617"/>
    </source>
</evidence>
<dbReference type="PROSITE" id="PS01000">
    <property type="entry name" value="SDH_CYT_1"/>
    <property type="match status" value="1"/>
</dbReference>
<keyword evidence="6" id="KW-0408">Iron</keyword>
<dbReference type="InterPro" id="IPR014314">
    <property type="entry name" value="Succ_DH_cytb556"/>
</dbReference>
<dbReference type="PANTHER" id="PTHR10978">
    <property type="entry name" value="SUCCINATE DEHYDROGENASE CYTOCHROME B560 SUBUNIT"/>
    <property type="match status" value="1"/>
</dbReference>
<keyword evidence="10" id="KW-1185">Reference proteome</keyword>
<dbReference type="Pfam" id="PF01127">
    <property type="entry name" value="Sdh_cyt"/>
    <property type="match status" value="1"/>
</dbReference>
<keyword evidence="3 8" id="KW-0812">Transmembrane</keyword>
<dbReference type="CDD" id="cd03499">
    <property type="entry name" value="SQR_TypeC_SdhC"/>
    <property type="match status" value="1"/>
</dbReference>
<dbReference type="EMBL" id="CABFWN010000004">
    <property type="protein sequence ID" value="VUG18827.1"/>
    <property type="molecule type" value="Genomic_DNA"/>
</dbReference>
<dbReference type="PANTHER" id="PTHR10978:SF5">
    <property type="entry name" value="SUCCINATE DEHYDROGENASE CYTOCHROME B560 SUBUNIT, MITOCHONDRIAL"/>
    <property type="match status" value="1"/>
</dbReference>
<evidence type="ECO:0000256" key="7">
    <source>
        <dbReference type="ARBA" id="ARBA00023136"/>
    </source>
</evidence>
<evidence type="ECO:0000256" key="3">
    <source>
        <dbReference type="ARBA" id="ARBA00022692"/>
    </source>
</evidence>
<dbReference type="Proteomes" id="UP000478008">
    <property type="component" value="Unassembled WGS sequence"/>
</dbReference>
<accession>A0A7D9H2L4</accession>
<protein>
    <submittedName>
        <fullName evidence="9">DEBR0S4_03356g1_1</fullName>
    </submittedName>
</protein>
<dbReference type="AlphaFoldDB" id="A0A7D9H2L4"/>
<reference evidence="9 10" key="1">
    <citation type="submission" date="2019-07" db="EMBL/GenBank/DDBJ databases">
        <authorList>
            <person name="Friedrich A."/>
            <person name="Schacherer J."/>
        </authorList>
    </citation>
    <scope>NUCLEOTIDE SEQUENCE [LARGE SCALE GENOMIC DNA]</scope>
</reference>
<dbReference type="InterPro" id="IPR018495">
    <property type="entry name" value="Succ_DH_cyt_bsu_CS"/>
</dbReference>
<feature type="transmembrane region" description="Helical" evidence="8">
    <location>
        <begin position="141"/>
        <end position="163"/>
    </location>
</feature>
<name>A0A7D9H2L4_DEKBR</name>
<evidence type="ECO:0000256" key="6">
    <source>
        <dbReference type="ARBA" id="ARBA00023004"/>
    </source>
</evidence>